<keyword evidence="7 8" id="KW-0472">Membrane</keyword>
<feature type="transmembrane region" description="Helical" evidence="8">
    <location>
        <begin position="91"/>
        <end position="112"/>
    </location>
</feature>
<evidence type="ECO:0000256" key="3">
    <source>
        <dbReference type="ARBA" id="ARBA00022676"/>
    </source>
</evidence>
<keyword evidence="2" id="KW-1003">Cell membrane</keyword>
<dbReference type="Proteomes" id="UP000540412">
    <property type="component" value="Unassembled WGS sequence"/>
</dbReference>
<keyword evidence="4" id="KW-0808">Transferase</keyword>
<dbReference type="GO" id="GO:0009103">
    <property type="term" value="P:lipopolysaccharide biosynthetic process"/>
    <property type="evidence" value="ECO:0007669"/>
    <property type="project" value="UniProtKB-ARBA"/>
</dbReference>
<evidence type="ECO:0000259" key="9">
    <source>
        <dbReference type="Pfam" id="PF13231"/>
    </source>
</evidence>
<dbReference type="AlphaFoldDB" id="A0A7W9UKJ2"/>
<dbReference type="InterPro" id="IPR050297">
    <property type="entry name" value="LipidA_mod_glycosyltrf_83"/>
</dbReference>
<proteinExistence type="predicted"/>
<keyword evidence="5 8" id="KW-0812">Transmembrane</keyword>
<feature type="transmembrane region" description="Helical" evidence="8">
    <location>
        <begin position="25"/>
        <end position="43"/>
    </location>
</feature>
<dbReference type="InterPro" id="IPR038731">
    <property type="entry name" value="RgtA/B/C-like"/>
</dbReference>
<keyword evidence="11" id="KW-1185">Reference proteome</keyword>
<evidence type="ECO:0000313" key="11">
    <source>
        <dbReference type="Proteomes" id="UP000540412"/>
    </source>
</evidence>
<feature type="transmembrane region" description="Helical" evidence="8">
    <location>
        <begin position="190"/>
        <end position="208"/>
    </location>
</feature>
<dbReference type="RefSeq" id="WP_040754325.1">
    <property type="nucleotide sequence ID" value="NZ_JACHIT010000002.1"/>
</dbReference>
<feature type="transmembrane region" description="Helical" evidence="8">
    <location>
        <begin position="311"/>
        <end position="328"/>
    </location>
</feature>
<dbReference type="Pfam" id="PF13231">
    <property type="entry name" value="PMT_2"/>
    <property type="match status" value="1"/>
</dbReference>
<protein>
    <submittedName>
        <fullName evidence="10">Uncharacterized membrane protein (UPF0136 family)</fullName>
    </submittedName>
</protein>
<organism evidence="10 11">
    <name type="scientific">Nocardia transvalensis</name>
    <dbReference type="NCBI Taxonomy" id="37333"/>
    <lineage>
        <taxon>Bacteria</taxon>
        <taxon>Bacillati</taxon>
        <taxon>Actinomycetota</taxon>
        <taxon>Actinomycetes</taxon>
        <taxon>Mycobacteriales</taxon>
        <taxon>Nocardiaceae</taxon>
        <taxon>Nocardia</taxon>
    </lineage>
</organism>
<evidence type="ECO:0000256" key="4">
    <source>
        <dbReference type="ARBA" id="ARBA00022679"/>
    </source>
</evidence>
<dbReference type="EMBL" id="JACHIT010000002">
    <property type="protein sequence ID" value="MBB5916516.1"/>
    <property type="molecule type" value="Genomic_DNA"/>
</dbReference>
<accession>A0A7W9UKJ2</accession>
<dbReference type="PANTHER" id="PTHR33908">
    <property type="entry name" value="MANNOSYLTRANSFERASE YKCB-RELATED"/>
    <property type="match status" value="1"/>
</dbReference>
<dbReference type="GO" id="GO:0005886">
    <property type="term" value="C:plasma membrane"/>
    <property type="evidence" value="ECO:0007669"/>
    <property type="project" value="UniProtKB-SubCell"/>
</dbReference>
<feature type="transmembrane region" description="Helical" evidence="8">
    <location>
        <begin position="288"/>
        <end position="305"/>
    </location>
</feature>
<evidence type="ECO:0000256" key="5">
    <source>
        <dbReference type="ARBA" id="ARBA00022692"/>
    </source>
</evidence>
<feature type="domain" description="Glycosyltransferase RgtA/B/C/D-like" evidence="9">
    <location>
        <begin position="70"/>
        <end position="230"/>
    </location>
</feature>
<comment type="caution">
    <text evidence="10">The sequence shown here is derived from an EMBL/GenBank/DDBJ whole genome shotgun (WGS) entry which is preliminary data.</text>
</comment>
<gene>
    <name evidence="10" type="ORF">BJY24_005428</name>
</gene>
<evidence type="ECO:0000256" key="6">
    <source>
        <dbReference type="ARBA" id="ARBA00022989"/>
    </source>
</evidence>
<name>A0A7W9UKJ2_9NOCA</name>
<keyword evidence="3" id="KW-0328">Glycosyltransferase</keyword>
<feature type="transmembrane region" description="Helical" evidence="8">
    <location>
        <begin position="213"/>
        <end position="231"/>
    </location>
</feature>
<dbReference type="PANTHER" id="PTHR33908:SF11">
    <property type="entry name" value="MEMBRANE PROTEIN"/>
    <property type="match status" value="1"/>
</dbReference>
<evidence type="ECO:0000256" key="7">
    <source>
        <dbReference type="ARBA" id="ARBA00023136"/>
    </source>
</evidence>
<evidence type="ECO:0000256" key="1">
    <source>
        <dbReference type="ARBA" id="ARBA00004651"/>
    </source>
</evidence>
<comment type="subcellular location">
    <subcellularLocation>
        <location evidence="1">Cell membrane</location>
        <topology evidence="1">Multi-pass membrane protein</topology>
    </subcellularLocation>
</comment>
<feature type="transmembrane region" description="Helical" evidence="8">
    <location>
        <begin position="340"/>
        <end position="361"/>
    </location>
</feature>
<feature type="transmembrane region" description="Helical" evidence="8">
    <location>
        <begin position="140"/>
        <end position="160"/>
    </location>
</feature>
<reference evidence="10 11" key="1">
    <citation type="submission" date="2020-08" db="EMBL/GenBank/DDBJ databases">
        <title>Sequencing the genomes of 1000 actinobacteria strains.</title>
        <authorList>
            <person name="Klenk H.-P."/>
        </authorList>
    </citation>
    <scope>NUCLEOTIDE SEQUENCE [LARGE SCALE GENOMIC DNA]</scope>
    <source>
        <strain evidence="10 11">DSM 43582</strain>
    </source>
</reference>
<evidence type="ECO:0000256" key="8">
    <source>
        <dbReference type="SAM" id="Phobius"/>
    </source>
</evidence>
<dbReference type="GO" id="GO:0016763">
    <property type="term" value="F:pentosyltransferase activity"/>
    <property type="evidence" value="ECO:0007669"/>
    <property type="project" value="TreeGrafter"/>
</dbReference>
<keyword evidence="6 8" id="KW-1133">Transmembrane helix</keyword>
<evidence type="ECO:0000313" key="10">
    <source>
        <dbReference type="EMBL" id="MBB5916516.1"/>
    </source>
</evidence>
<evidence type="ECO:0000256" key="2">
    <source>
        <dbReference type="ARBA" id="ARBA00022475"/>
    </source>
</evidence>
<feature type="transmembrane region" description="Helical" evidence="8">
    <location>
        <begin position="262"/>
        <end position="281"/>
    </location>
</feature>
<sequence length="522" mass="55747">MPETATTVRTEVRERLSPREDLAPFAWRPVGAVAAIAAVLFTARLGRYAVGGDELYFIAAGRHPAPGYADQGPVVPLWAAAADLLAPGSTLLLRGPVVALTIVAILLSAALAREFGGGPWAQTLAAAAYASAPMAVMQSAMLSTFAVDVTLTAVVSWLLIRWVRERRDVLLLAAGAVAALDFQVKWLIPLVWAGLVAGVVVFGPRAMLRRPAWWAGSALFAASALPMLWWQHRHGWPQLAMGAVVRDEQLATSGLPGMPWQIVQVTGPLGLLLVAGMWAGLRWERLRPYRFVIPMIAIGLIGVVAGGLRPYFVAGAFPGLFAAGAVYLESREPGRGLRAAVLALIAAATAIAVAVVVLLPLPASRLHDTTDEYSQLDRRSKLFGPSGWDHLIAAVEDAYRQVPAAQRADLAIVTENYWQAAAIDRFGSAALPGAYSPNRGYGFFGAPPDTATTVLYVGVGGPREALRTDFAEATVVARVDERLGFPGVDRGVGVWRCRFPSRPWSVVWPQARALPLVDGTAR</sequence>